<name>A0A5J4PMP0_9ZZZZ</name>
<dbReference type="InterPro" id="IPR008928">
    <property type="entry name" value="6-hairpin_glycosidase_sf"/>
</dbReference>
<dbReference type="GO" id="GO:0005975">
    <property type="term" value="P:carbohydrate metabolic process"/>
    <property type="evidence" value="ECO:0007669"/>
    <property type="project" value="InterPro"/>
</dbReference>
<evidence type="ECO:0000313" key="1">
    <source>
        <dbReference type="EMBL" id="KAA6309789.1"/>
    </source>
</evidence>
<comment type="caution">
    <text evidence="1">The sequence shown here is derived from an EMBL/GenBank/DDBJ whole genome shotgun (WGS) entry which is preliminary data.</text>
</comment>
<feature type="non-terminal residue" evidence="1">
    <location>
        <position position="1"/>
    </location>
</feature>
<gene>
    <name evidence="1" type="ORF">EZS27_038788</name>
</gene>
<accession>A0A5J4PMP0</accession>
<dbReference type="EMBL" id="SNRY01007767">
    <property type="protein sequence ID" value="KAA6309789.1"/>
    <property type="molecule type" value="Genomic_DNA"/>
</dbReference>
<dbReference type="SUPFAM" id="SSF48208">
    <property type="entry name" value="Six-hairpin glycosidases"/>
    <property type="match status" value="1"/>
</dbReference>
<protein>
    <submittedName>
        <fullName evidence="1">Uncharacterized protein</fullName>
    </submittedName>
</protein>
<dbReference type="AlphaFoldDB" id="A0A5J4PMP0"/>
<proteinExistence type="predicted"/>
<organism evidence="1">
    <name type="scientific">termite gut metagenome</name>
    <dbReference type="NCBI Taxonomy" id="433724"/>
    <lineage>
        <taxon>unclassified sequences</taxon>
        <taxon>metagenomes</taxon>
        <taxon>organismal metagenomes</taxon>
    </lineage>
</organism>
<reference evidence="1" key="1">
    <citation type="submission" date="2019-03" db="EMBL/GenBank/DDBJ databases">
        <title>Single cell metagenomics reveals metabolic interactions within the superorganism composed of flagellate Streblomastix strix and complex community of Bacteroidetes bacteria on its surface.</title>
        <authorList>
            <person name="Treitli S.C."/>
            <person name="Kolisko M."/>
            <person name="Husnik F."/>
            <person name="Keeling P."/>
            <person name="Hampl V."/>
        </authorList>
    </citation>
    <scope>NUCLEOTIDE SEQUENCE</scope>
    <source>
        <strain evidence="1">STM</strain>
    </source>
</reference>
<sequence>GNVGLELTDTNGAQKGANAISNIRQMLDLWNGEIISDFTYNNAAVSVRTVSDASGSQISTSVSSHLLSNGEVKLNLRFPYPSGGHTDDSSDWNNFAAHTSVIVEKGDSFVVIKRTLDETTYFVKVQWNKPATITEKAPHYFVITASSGNLELTCLFAGEQPSEALPFYAEAKAASKVFWNNYWKSGGAIDFLECSDPRAKELERRVILSQYIMRSNNTGEIPPPETGLVYNSWYGRPQLEMHWWHSVHHALWGHPELLEKSMGRYKDAAYSPAKSIAARQGFVVCEIRNNLTIP</sequence>